<evidence type="ECO:0000259" key="5">
    <source>
        <dbReference type="Pfam" id="PF01555"/>
    </source>
</evidence>
<organism evidence="6 7">
    <name type="scientific">Methanocorpusculum labreanum (strain ATCC 43576 / DSM 4855 / Z)</name>
    <dbReference type="NCBI Taxonomy" id="410358"/>
    <lineage>
        <taxon>Archaea</taxon>
        <taxon>Methanobacteriati</taxon>
        <taxon>Methanobacteriota</taxon>
        <taxon>Stenosarchaea group</taxon>
        <taxon>Methanomicrobia</taxon>
        <taxon>Methanomicrobiales</taxon>
        <taxon>Methanocorpusculaceae</taxon>
        <taxon>Methanocorpusculum</taxon>
    </lineage>
</organism>
<dbReference type="AlphaFoldDB" id="A2SSR4"/>
<dbReference type="PROSITE" id="PS00092">
    <property type="entry name" value="N6_MTASE"/>
    <property type="match status" value="1"/>
</dbReference>
<dbReference type="eggNOG" id="arCOG00108">
    <property type="taxonomic scope" value="Archaea"/>
</dbReference>
<dbReference type="KEGG" id="mla:Mlab_1201"/>
<dbReference type="Pfam" id="PF01555">
    <property type="entry name" value="N6_N4_Mtase"/>
    <property type="match status" value="1"/>
</dbReference>
<dbReference type="InterPro" id="IPR029063">
    <property type="entry name" value="SAM-dependent_MTases_sf"/>
</dbReference>
<dbReference type="PIRSF" id="PIRSF015855">
    <property type="entry name" value="TypeIII_Mtase_mKpnI"/>
    <property type="match status" value="1"/>
</dbReference>
<dbReference type="GO" id="GO:0008170">
    <property type="term" value="F:N-methyltransferase activity"/>
    <property type="evidence" value="ECO:0007669"/>
    <property type="project" value="InterPro"/>
</dbReference>
<dbReference type="STRING" id="410358.Mlab_1201"/>
<dbReference type="HOGENOM" id="CLU_020164_2_1_2"/>
<dbReference type="PRINTS" id="PR00506">
    <property type="entry name" value="D21N6MTFRASE"/>
</dbReference>
<dbReference type="GeneID" id="4794982"/>
<dbReference type="GO" id="GO:0009007">
    <property type="term" value="F:site-specific DNA-methyltransferase (adenine-specific) activity"/>
    <property type="evidence" value="ECO:0007669"/>
    <property type="project" value="UniProtKB-EC"/>
</dbReference>
<gene>
    <name evidence="6" type="ordered locus">Mlab_1201</name>
</gene>
<keyword evidence="7" id="KW-1185">Reference proteome</keyword>
<dbReference type="SUPFAM" id="SSF53335">
    <property type="entry name" value="S-adenosyl-L-methionine-dependent methyltransferases"/>
    <property type="match status" value="1"/>
</dbReference>
<dbReference type="InterPro" id="IPR002052">
    <property type="entry name" value="DNA_methylase_N6_adenine_CS"/>
</dbReference>
<reference evidence="6 7" key="1">
    <citation type="journal article" date="2009" name="Stand. Genomic Sci.">
        <title>Complete genome sequence of Methanocorpusculum labreanum type strain Z.</title>
        <authorList>
            <person name="Anderson I.J."/>
            <person name="Sieprawska-Lupa M."/>
            <person name="Goltsman E."/>
            <person name="Lapidus A."/>
            <person name="Copeland A."/>
            <person name="Glavina Del Rio T."/>
            <person name="Tice H."/>
            <person name="Dalin E."/>
            <person name="Barry K."/>
            <person name="Pitluck S."/>
            <person name="Hauser L."/>
            <person name="Land M."/>
            <person name="Lucas S."/>
            <person name="Richardson P."/>
            <person name="Whitman W.B."/>
            <person name="Kyrpides N.C."/>
        </authorList>
    </citation>
    <scope>NUCLEOTIDE SEQUENCE [LARGE SCALE GENOMIC DNA]</scope>
    <source>
        <strain evidence="7">ATCC 43576 / DSM 4855 / Z</strain>
    </source>
</reference>
<dbReference type="OrthoDB" id="118174at2157"/>
<evidence type="ECO:0000256" key="1">
    <source>
        <dbReference type="ARBA" id="ARBA00006594"/>
    </source>
</evidence>
<proteinExistence type="inferred from homology"/>
<keyword evidence="2 6" id="KW-0489">Methyltransferase</keyword>
<protein>
    <submittedName>
        <fullName evidence="6">Site-specific DNA-methyltransferase (Adenine-specific)</fullName>
        <ecNumber evidence="6">2.1.1.72</ecNumber>
    </submittedName>
</protein>
<dbReference type="GO" id="GO:0032259">
    <property type="term" value="P:methylation"/>
    <property type="evidence" value="ECO:0007669"/>
    <property type="project" value="UniProtKB-KW"/>
</dbReference>
<evidence type="ECO:0000313" key="6">
    <source>
        <dbReference type="EMBL" id="ABN07370.1"/>
    </source>
</evidence>
<dbReference type="REBASE" id="14711">
    <property type="entry name" value="M.MlaZORF1201P"/>
</dbReference>
<feature type="domain" description="DNA methylase N-4/N-6" evidence="5">
    <location>
        <begin position="119"/>
        <end position="439"/>
    </location>
</feature>
<keyword evidence="3 6" id="KW-0808">Transferase</keyword>
<comment type="similarity">
    <text evidence="1">Belongs to the N(4)/N(6)-methyltransferase family.</text>
</comment>
<accession>A2SSR4</accession>
<dbReference type="EMBL" id="CP000559">
    <property type="protein sequence ID" value="ABN07370.1"/>
    <property type="molecule type" value="Genomic_DNA"/>
</dbReference>
<dbReference type="EC" id="2.1.1.72" evidence="6"/>
<keyword evidence="4" id="KW-0949">S-adenosyl-L-methionine</keyword>
<dbReference type="GO" id="GO:0003677">
    <property type="term" value="F:DNA binding"/>
    <property type="evidence" value="ECO:0007669"/>
    <property type="project" value="InterPro"/>
</dbReference>
<evidence type="ECO:0000256" key="3">
    <source>
        <dbReference type="ARBA" id="ARBA00022679"/>
    </source>
</evidence>
<sequence length="636" mass="72002">MEQHNPAFQKIPLATTNPFSENLRRLQALFPSIVKDGQIDFDALKEELGEVEEVDKEHYELSWAGKQEAKRTAGEPILGRTLKYVPEESKNPDSTENLYIEGDNLEVLKLLQNSYVGKIKMIYIDPPYNTGNDFVYKDHFAVSAEENAKAEGDISAEGERYAVNPKTSGKYHANWLSMMYPRLRLAKNLLREDGIMFISIDDNEVGNLREICDEIFGDNNFLANLIWEKKYTRSNDATFFSDNHDHILCYCRNVECFKIGRLPRTEEMDVAYKNPDNHPKGLWKATPLHAKSGSANSANFTYTFKNGVVFTPPTGTYSRYSSDTLKKYDDNNEIWFGQDGMSIPARKTFLCDLKNEGIVPSTIIPYKTGGHNHESVEELKDIFIKNIFTNPKPTRLIRHLATIANLNHESLILDFFSGSSTTAHAVMQLNAEDGGTRKFIMVQLPEACDEKSEAYKAGYKTICDIGKERIRRAGDKIQKEHPEASLDTGFNVFRLADTNIRWIAAETGQVSLEDAIITSGKDLRDFMPGYTDKDVVYEILLRQYDIPLTAKIESLGKIGKRTYSVAGTLIVCLEENITNEIIDKIAGIEPVPHKIIFRDSAFGDDISLKENTMMRLDALMQKHSSGGKTPYRVEFL</sequence>
<evidence type="ECO:0000256" key="2">
    <source>
        <dbReference type="ARBA" id="ARBA00022603"/>
    </source>
</evidence>
<evidence type="ECO:0000256" key="4">
    <source>
        <dbReference type="ARBA" id="ARBA00022691"/>
    </source>
</evidence>
<name>A2SSR4_METLZ</name>
<dbReference type="RefSeq" id="WP_011833573.1">
    <property type="nucleotide sequence ID" value="NC_008942.1"/>
</dbReference>
<dbReference type="InterPro" id="IPR002295">
    <property type="entry name" value="N4/N6-MTase_EcoPI_Mod-like"/>
</dbReference>
<dbReference type="InterPro" id="IPR002941">
    <property type="entry name" value="DNA_methylase_N4/N6"/>
</dbReference>
<evidence type="ECO:0000313" key="7">
    <source>
        <dbReference type="Proteomes" id="UP000000365"/>
    </source>
</evidence>
<dbReference type="Gene3D" id="3.40.50.150">
    <property type="entry name" value="Vaccinia Virus protein VP39"/>
    <property type="match status" value="1"/>
</dbReference>
<dbReference type="Proteomes" id="UP000000365">
    <property type="component" value="Chromosome"/>
</dbReference>